<dbReference type="EMBL" id="BAAAZX010000021">
    <property type="protein sequence ID" value="GAA4012969.1"/>
    <property type="molecule type" value="Genomic_DNA"/>
</dbReference>
<dbReference type="SUPFAM" id="SSF56317">
    <property type="entry name" value="Carbon-nitrogen hydrolase"/>
    <property type="match status" value="1"/>
</dbReference>
<dbReference type="PROSITE" id="PS50263">
    <property type="entry name" value="CN_HYDROLASE"/>
    <property type="match status" value="1"/>
</dbReference>
<dbReference type="InterPro" id="IPR003010">
    <property type="entry name" value="C-N_Hydrolase"/>
</dbReference>
<gene>
    <name evidence="2" type="ORF">GCM10022232_63930</name>
</gene>
<dbReference type="Pfam" id="PF00795">
    <property type="entry name" value="CN_hydrolase"/>
    <property type="match status" value="1"/>
</dbReference>
<dbReference type="PANTHER" id="PTHR23088">
    <property type="entry name" value="NITRILASE-RELATED"/>
    <property type="match status" value="1"/>
</dbReference>
<dbReference type="PANTHER" id="PTHR23088:SF50">
    <property type="entry name" value="HYDROLASE YHCX"/>
    <property type="match status" value="1"/>
</dbReference>
<dbReference type="Gene3D" id="3.60.110.10">
    <property type="entry name" value="Carbon-nitrogen hydrolase"/>
    <property type="match status" value="1"/>
</dbReference>
<evidence type="ECO:0000313" key="2">
    <source>
        <dbReference type="EMBL" id="GAA4012969.1"/>
    </source>
</evidence>
<evidence type="ECO:0000259" key="1">
    <source>
        <dbReference type="PROSITE" id="PS50263"/>
    </source>
</evidence>
<reference evidence="3" key="1">
    <citation type="journal article" date="2019" name="Int. J. Syst. Evol. Microbiol.">
        <title>The Global Catalogue of Microorganisms (GCM) 10K type strain sequencing project: providing services to taxonomists for standard genome sequencing and annotation.</title>
        <authorList>
            <consortium name="The Broad Institute Genomics Platform"/>
            <consortium name="The Broad Institute Genome Sequencing Center for Infectious Disease"/>
            <person name="Wu L."/>
            <person name="Ma J."/>
        </authorList>
    </citation>
    <scope>NUCLEOTIDE SEQUENCE [LARGE SCALE GENOMIC DNA]</scope>
    <source>
        <strain evidence="3">JCM 16924</strain>
    </source>
</reference>
<sequence length="313" mass="33703">MSDAGIPAALPVAAVQMEARREHSIDEFRAHVADLVSEAVAQGAELVLLPELSTTGLLATHPRVDELTVKEVGQAWRDVFPALTEQVTEVFRSLAVQHGVWLAGGSHWRRAEDGSYRNTAYLAHPDGRMDSQDKLHLTWPEEDLGTTAGDRVGLFDVRGIKVAIQTCADVEFAEVTRALVTAGADVILCPSMTWNSRGASRVRASCLARSVEQQVFVVQSPMIGSSDIPRGAAMFGKGRARITVPIDRSFGVNDGVVAEARSTDEAVVTATLDVEKARRTRVDSDSIGVRHARPELYRNLEVDVGGGIGVALS</sequence>
<organism evidence="2 3">
    <name type="scientific">Streptomyces plumbiresistens</name>
    <dbReference type="NCBI Taxonomy" id="511811"/>
    <lineage>
        <taxon>Bacteria</taxon>
        <taxon>Bacillati</taxon>
        <taxon>Actinomycetota</taxon>
        <taxon>Actinomycetes</taxon>
        <taxon>Kitasatosporales</taxon>
        <taxon>Streptomycetaceae</taxon>
        <taxon>Streptomyces</taxon>
    </lineage>
</organism>
<dbReference type="GO" id="GO:0016787">
    <property type="term" value="F:hydrolase activity"/>
    <property type="evidence" value="ECO:0007669"/>
    <property type="project" value="UniProtKB-KW"/>
</dbReference>
<evidence type="ECO:0000313" key="3">
    <source>
        <dbReference type="Proteomes" id="UP001500456"/>
    </source>
</evidence>
<proteinExistence type="predicted"/>
<comment type="caution">
    <text evidence="2">The sequence shown here is derived from an EMBL/GenBank/DDBJ whole genome shotgun (WGS) entry which is preliminary data.</text>
</comment>
<dbReference type="RefSeq" id="WP_345568091.1">
    <property type="nucleotide sequence ID" value="NZ_BAAAZX010000021.1"/>
</dbReference>
<keyword evidence="2" id="KW-0378">Hydrolase</keyword>
<protein>
    <submittedName>
        <fullName evidence="2">Carbon-nitrogen hydrolase family protein</fullName>
    </submittedName>
</protein>
<keyword evidence="3" id="KW-1185">Reference proteome</keyword>
<feature type="domain" description="CN hydrolase" evidence="1">
    <location>
        <begin position="10"/>
        <end position="274"/>
    </location>
</feature>
<dbReference type="Proteomes" id="UP001500456">
    <property type="component" value="Unassembled WGS sequence"/>
</dbReference>
<accession>A0ABP7SL04</accession>
<dbReference type="InterPro" id="IPR036526">
    <property type="entry name" value="C-N_Hydrolase_sf"/>
</dbReference>
<name>A0ABP7SL04_9ACTN</name>